<dbReference type="GO" id="GO:0008960">
    <property type="term" value="F:phosphatidylglycerol-membrane-oligosaccharide glycerophosphotransferase activity"/>
    <property type="evidence" value="ECO:0007669"/>
    <property type="project" value="UniProtKB-EC"/>
</dbReference>
<evidence type="ECO:0000259" key="7">
    <source>
        <dbReference type="Pfam" id="PF00884"/>
    </source>
</evidence>
<feature type="transmembrane region" description="Helical" evidence="6">
    <location>
        <begin position="55"/>
        <end position="77"/>
    </location>
</feature>
<dbReference type="PANTHER" id="PTHR47371">
    <property type="entry name" value="LIPOTEICHOIC ACID SYNTHASE"/>
    <property type="match status" value="1"/>
</dbReference>
<protein>
    <submittedName>
        <fullName evidence="8">Phosphoglycerol transferase I</fullName>
        <ecNumber evidence="8">2.7.8.20</ecNumber>
    </submittedName>
</protein>
<evidence type="ECO:0000313" key="8">
    <source>
        <dbReference type="EMBL" id="VAY86281.1"/>
    </source>
</evidence>
<dbReference type="InterPro" id="IPR050448">
    <property type="entry name" value="OpgB/LTA_synthase_biosynth"/>
</dbReference>
<comment type="subcellular location">
    <subcellularLocation>
        <location evidence="1">Cell membrane</location>
        <topology evidence="1">Multi-pass membrane protein</topology>
    </subcellularLocation>
</comment>
<keyword evidence="4 6" id="KW-1133">Transmembrane helix</keyword>
<dbReference type="CDD" id="cd16015">
    <property type="entry name" value="LTA_synthase"/>
    <property type="match status" value="1"/>
</dbReference>
<dbReference type="AlphaFoldDB" id="A0A3B1E6H1"/>
<evidence type="ECO:0000256" key="6">
    <source>
        <dbReference type="SAM" id="Phobius"/>
    </source>
</evidence>
<dbReference type="InterPro" id="IPR000917">
    <property type="entry name" value="Sulfatase_N"/>
</dbReference>
<dbReference type="PIRSF" id="PIRSF005091">
    <property type="entry name" value="Mmb_sulf_HI1246"/>
    <property type="match status" value="1"/>
</dbReference>
<keyword evidence="2" id="KW-1003">Cell membrane</keyword>
<evidence type="ECO:0000256" key="4">
    <source>
        <dbReference type="ARBA" id="ARBA00022989"/>
    </source>
</evidence>
<organism evidence="8">
    <name type="scientific">hydrothermal vent metagenome</name>
    <dbReference type="NCBI Taxonomy" id="652676"/>
    <lineage>
        <taxon>unclassified sequences</taxon>
        <taxon>metagenomes</taxon>
        <taxon>ecological metagenomes</taxon>
    </lineage>
</organism>
<feature type="domain" description="Sulfatase N-terminal" evidence="7">
    <location>
        <begin position="280"/>
        <end position="566"/>
    </location>
</feature>
<dbReference type="Pfam" id="PF00884">
    <property type="entry name" value="Sulfatase"/>
    <property type="match status" value="1"/>
</dbReference>
<proteinExistence type="predicted"/>
<keyword evidence="8" id="KW-0808">Transferase</keyword>
<evidence type="ECO:0000256" key="2">
    <source>
        <dbReference type="ARBA" id="ARBA00022475"/>
    </source>
</evidence>
<evidence type="ECO:0000256" key="3">
    <source>
        <dbReference type="ARBA" id="ARBA00022692"/>
    </source>
</evidence>
<dbReference type="EC" id="2.7.8.20" evidence="8"/>
<keyword evidence="3 6" id="KW-0812">Transmembrane</keyword>
<evidence type="ECO:0000256" key="1">
    <source>
        <dbReference type="ARBA" id="ARBA00004651"/>
    </source>
</evidence>
<gene>
    <name evidence="8" type="ORF">MNB_ARC-1_943</name>
</gene>
<keyword evidence="5 6" id="KW-0472">Membrane</keyword>
<feature type="transmembrane region" description="Helical" evidence="6">
    <location>
        <begin position="13"/>
        <end position="35"/>
    </location>
</feature>
<dbReference type="PANTHER" id="PTHR47371:SF3">
    <property type="entry name" value="PHOSPHOGLYCEROL TRANSFERASE I"/>
    <property type="match status" value="1"/>
</dbReference>
<evidence type="ECO:0000256" key="5">
    <source>
        <dbReference type="ARBA" id="ARBA00023136"/>
    </source>
</evidence>
<feature type="transmembrane region" description="Helical" evidence="6">
    <location>
        <begin position="173"/>
        <end position="190"/>
    </location>
</feature>
<dbReference type="EMBL" id="UOYO01000002">
    <property type="protein sequence ID" value="VAY86281.1"/>
    <property type="molecule type" value="Genomic_DNA"/>
</dbReference>
<accession>A0A3B1E6H1</accession>
<reference evidence="8" key="1">
    <citation type="submission" date="2018-10" db="EMBL/GenBank/DDBJ databases">
        <authorList>
            <person name="Aoki K."/>
        </authorList>
    </citation>
    <scope>NUCLEOTIDE SEQUENCE</scope>
</reference>
<sequence length="645" mass="73963">MSFFIKDSRLIKIIYYLGSSLLILTLLRISLWLLYQDDFSSLNSIETLQSFWMGLRVDLISVTTSTSILVLFLILPFRFSNNEYYQNIFAYLWYVVLIVIVFVILADMVYFDFVHRHVGSEIKVMGDEADMFVGMLLEYKIMLVLYAFFCVVIFFLFRRAIKIKLEVKKQSMAWRIGIFFIVFILLFLSIRGKIQGKPFSISDAFSVNKTASGNLALNGFYTLYRTISKNKKKQYRFYDDATTIEVSQSLLKSSRFEFLDQKYPLLRSLVKSETKSKKHNVVIIMLESWSSKYVDSFGSNNLGVTKNFDKIASKGLSFSNFYANGQRSIEGITALLTGIPVLKNFSFLGSGLELSNLSYLGTIAKENGYSTIAMQSSKRGSFNVDSITKLAGFDSYYGAEDMPLVGDEDKDKKPRFGTWDGNMYTLLHQKLSNQKEPFVSFAFTSTTHTPFISPGKQWERYKHNNTNLFGYLNTLKYADDKLGEFMEKVKNEPWFDNTIFIFMADHTIGFGNDSEMFKGTNIKIKNRELEEMKIPLVIYAPKIFKPAIIDSVGSQADIIPTLIDILNWKGNFATLSNSLISPSSNSFALFKSGETIGLVDKSGYIKHTLDKRLEMTGDESLEKRILSIYQLSFKLLQTNRWYKKD</sequence>
<name>A0A3B1E6H1_9ZZZZ</name>
<feature type="transmembrane region" description="Helical" evidence="6">
    <location>
        <begin position="141"/>
        <end position="161"/>
    </location>
</feature>
<dbReference type="InterPro" id="IPR012160">
    <property type="entry name" value="LtaS-like"/>
</dbReference>
<feature type="transmembrane region" description="Helical" evidence="6">
    <location>
        <begin position="89"/>
        <end position="111"/>
    </location>
</feature>
<dbReference type="SUPFAM" id="SSF53649">
    <property type="entry name" value="Alkaline phosphatase-like"/>
    <property type="match status" value="1"/>
</dbReference>
<dbReference type="Gene3D" id="3.40.720.10">
    <property type="entry name" value="Alkaline Phosphatase, subunit A"/>
    <property type="match status" value="1"/>
</dbReference>
<dbReference type="InterPro" id="IPR017850">
    <property type="entry name" value="Alkaline_phosphatase_core_sf"/>
</dbReference>
<dbReference type="GO" id="GO:0005886">
    <property type="term" value="C:plasma membrane"/>
    <property type="evidence" value="ECO:0007669"/>
    <property type="project" value="UniProtKB-SubCell"/>
</dbReference>